<organism evidence="7 8">
    <name type="scientific">Amycolatopsis balhimycina DSM 5908</name>
    <dbReference type="NCBI Taxonomy" id="1081091"/>
    <lineage>
        <taxon>Bacteria</taxon>
        <taxon>Bacillati</taxon>
        <taxon>Actinomycetota</taxon>
        <taxon>Actinomycetes</taxon>
        <taxon>Pseudonocardiales</taxon>
        <taxon>Pseudonocardiaceae</taxon>
        <taxon>Amycolatopsis</taxon>
    </lineage>
</organism>
<keyword evidence="1" id="KW-0678">Repressor</keyword>
<dbReference type="InterPro" id="IPR036271">
    <property type="entry name" value="Tet_transcr_reg_TetR-rel_C_sf"/>
</dbReference>
<evidence type="ECO:0000313" key="8">
    <source>
        <dbReference type="Proteomes" id="UP000286716"/>
    </source>
</evidence>
<dbReference type="AlphaFoldDB" id="A0A428WJE0"/>
<dbReference type="Pfam" id="PF13977">
    <property type="entry name" value="TetR_C_6"/>
    <property type="match status" value="1"/>
</dbReference>
<dbReference type="Pfam" id="PF00440">
    <property type="entry name" value="TetR_N"/>
    <property type="match status" value="1"/>
</dbReference>
<gene>
    <name evidence="7" type="ORF">DMA12_19695</name>
</gene>
<reference evidence="7 8" key="1">
    <citation type="submission" date="2018-05" db="EMBL/GenBank/DDBJ databases">
        <title>Evolution of GPA BGCs.</title>
        <authorList>
            <person name="Waglechner N."/>
            <person name="Wright G.D."/>
        </authorList>
    </citation>
    <scope>NUCLEOTIDE SEQUENCE [LARGE SCALE GENOMIC DNA]</scope>
    <source>
        <strain evidence="7 8">DSM 5908</strain>
    </source>
</reference>
<evidence type="ECO:0000256" key="4">
    <source>
        <dbReference type="ARBA" id="ARBA00023163"/>
    </source>
</evidence>
<dbReference type="Gene3D" id="1.10.357.10">
    <property type="entry name" value="Tetracycline Repressor, domain 2"/>
    <property type="match status" value="1"/>
</dbReference>
<dbReference type="InterPro" id="IPR039538">
    <property type="entry name" value="BetI_C"/>
</dbReference>
<dbReference type="Proteomes" id="UP000286716">
    <property type="component" value="Unassembled WGS sequence"/>
</dbReference>
<name>A0A428WJE0_AMYBA</name>
<protein>
    <submittedName>
        <fullName evidence="7">TetR/AcrR family transcriptional regulator</fullName>
    </submittedName>
</protein>
<keyword evidence="2" id="KW-0805">Transcription regulation</keyword>
<dbReference type="InterPro" id="IPR009057">
    <property type="entry name" value="Homeodomain-like_sf"/>
</dbReference>
<dbReference type="InterPro" id="IPR050109">
    <property type="entry name" value="HTH-type_TetR-like_transc_reg"/>
</dbReference>
<proteinExistence type="predicted"/>
<dbReference type="RefSeq" id="WP_063714201.1">
    <property type="nucleotide sequence ID" value="NZ_QHHU01000026.1"/>
</dbReference>
<dbReference type="SUPFAM" id="SSF48498">
    <property type="entry name" value="Tetracyclin repressor-like, C-terminal domain"/>
    <property type="match status" value="1"/>
</dbReference>
<dbReference type="SUPFAM" id="SSF46689">
    <property type="entry name" value="Homeodomain-like"/>
    <property type="match status" value="1"/>
</dbReference>
<sequence>MSTTTSRGPYAKSAEVRRKILEACIDAFGQTGFYGATTKDIAQRAGISHTGLRHHFPTKEDLLAALLELRDERSKEILMSAQVLDPRVGPLDALRGMLARLVDDELKPGLMELHCVLSGEATSPDHPAHEYYAKRYRDLRQFYTETFAELADRGELRSTFEPDMLATMVISLINGLQAQWLFNRDTVHIEHTLRKFLTSVVPALDG</sequence>
<dbReference type="GO" id="GO:0000976">
    <property type="term" value="F:transcription cis-regulatory region binding"/>
    <property type="evidence" value="ECO:0007669"/>
    <property type="project" value="TreeGrafter"/>
</dbReference>
<keyword evidence="4" id="KW-0804">Transcription</keyword>
<evidence type="ECO:0000313" key="7">
    <source>
        <dbReference type="EMBL" id="RSM43166.1"/>
    </source>
</evidence>
<dbReference type="PANTHER" id="PTHR30055">
    <property type="entry name" value="HTH-TYPE TRANSCRIPTIONAL REGULATOR RUTR"/>
    <property type="match status" value="1"/>
</dbReference>
<feature type="domain" description="HTH tetR-type" evidence="6">
    <location>
        <begin position="14"/>
        <end position="74"/>
    </location>
</feature>
<dbReference type="PROSITE" id="PS01081">
    <property type="entry name" value="HTH_TETR_1"/>
    <property type="match status" value="1"/>
</dbReference>
<comment type="caution">
    <text evidence="7">The sequence shown here is derived from an EMBL/GenBank/DDBJ whole genome shotgun (WGS) entry which is preliminary data.</text>
</comment>
<dbReference type="GO" id="GO:0003700">
    <property type="term" value="F:DNA-binding transcription factor activity"/>
    <property type="evidence" value="ECO:0007669"/>
    <property type="project" value="TreeGrafter"/>
</dbReference>
<evidence type="ECO:0000256" key="3">
    <source>
        <dbReference type="ARBA" id="ARBA00023125"/>
    </source>
</evidence>
<dbReference type="OrthoDB" id="7505659at2"/>
<keyword evidence="8" id="KW-1185">Reference proteome</keyword>
<evidence type="ECO:0000256" key="1">
    <source>
        <dbReference type="ARBA" id="ARBA00022491"/>
    </source>
</evidence>
<dbReference type="PRINTS" id="PR00455">
    <property type="entry name" value="HTHTETR"/>
</dbReference>
<dbReference type="InterPro" id="IPR023772">
    <property type="entry name" value="DNA-bd_HTH_TetR-type_CS"/>
</dbReference>
<keyword evidence="3 5" id="KW-0238">DNA-binding</keyword>
<dbReference type="InterPro" id="IPR001647">
    <property type="entry name" value="HTH_TetR"/>
</dbReference>
<feature type="DNA-binding region" description="H-T-H motif" evidence="5">
    <location>
        <begin position="37"/>
        <end position="56"/>
    </location>
</feature>
<evidence type="ECO:0000259" key="6">
    <source>
        <dbReference type="PROSITE" id="PS50977"/>
    </source>
</evidence>
<dbReference type="PANTHER" id="PTHR30055:SF234">
    <property type="entry name" value="HTH-TYPE TRANSCRIPTIONAL REGULATOR BETI"/>
    <property type="match status" value="1"/>
</dbReference>
<dbReference type="PROSITE" id="PS50977">
    <property type="entry name" value="HTH_TETR_2"/>
    <property type="match status" value="1"/>
</dbReference>
<evidence type="ECO:0000256" key="5">
    <source>
        <dbReference type="PROSITE-ProRule" id="PRU00335"/>
    </source>
</evidence>
<accession>A0A428WJE0</accession>
<dbReference type="EMBL" id="QHHU01000026">
    <property type="protein sequence ID" value="RSM43166.1"/>
    <property type="molecule type" value="Genomic_DNA"/>
</dbReference>
<evidence type="ECO:0000256" key="2">
    <source>
        <dbReference type="ARBA" id="ARBA00023015"/>
    </source>
</evidence>